<dbReference type="Proteomes" id="UP000250790">
    <property type="component" value="Unassembled WGS sequence"/>
</dbReference>
<reference evidence="1 2" key="1">
    <citation type="submission" date="2017-04" db="EMBL/GenBank/DDBJ databases">
        <title>Unexpected and diverse lifestyles within the genus Limnohabitans.</title>
        <authorList>
            <person name="Kasalicky V."/>
            <person name="Mehrshad M."/>
            <person name="Andrei S.-A."/>
            <person name="Salcher M."/>
            <person name="Kratochvilova H."/>
            <person name="Simek K."/>
            <person name="Ghai R."/>
        </authorList>
    </citation>
    <scope>NUCLEOTIDE SEQUENCE [LARGE SCALE GENOMIC DNA]</scope>
    <source>
        <strain evidence="1 2">II-B4</strain>
    </source>
</reference>
<dbReference type="Pfam" id="PF11162">
    <property type="entry name" value="DUF2946"/>
    <property type="match status" value="1"/>
</dbReference>
<evidence type="ECO:0000313" key="2">
    <source>
        <dbReference type="Proteomes" id="UP000250790"/>
    </source>
</evidence>
<dbReference type="InterPro" id="IPR021333">
    <property type="entry name" value="DUF2946"/>
</dbReference>
<sequence length="120" mass="12659">MHRSHPLFRSLSRLVLVWYVLFVGVSVLAATLQPKTMDVVCSTMGIMKVVVQGEGEAAALSSSMDCPLCAHATPALPPPTVAALAHVPDARAYIVQALPEALLLARTAPPLPSRGPPDLI</sequence>
<dbReference type="RefSeq" id="WP_108312091.1">
    <property type="nucleotide sequence ID" value="NZ_NESN01000002.1"/>
</dbReference>
<proteinExistence type="predicted"/>
<keyword evidence="2" id="KW-1185">Reference proteome</keyword>
<protein>
    <recommendedName>
        <fullName evidence="3">DUF2946 domain-containing protein</fullName>
    </recommendedName>
</protein>
<evidence type="ECO:0008006" key="3">
    <source>
        <dbReference type="Google" id="ProtNLM"/>
    </source>
</evidence>
<evidence type="ECO:0000313" key="1">
    <source>
        <dbReference type="EMBL" id="PUE54106.1"/>
    </source>
</evidence>
<comment type="caution">
    <text evidence="1">The sequence shown here is derived from an EMBL/GenBank/DDBJ whole genome shotgun (WGS) entry which is preliminary data.</text>
</comment>
<dbReference type="AlphaFoldDB" id="A0A315E863"/>
<dbReference type="EMBL" id="NESN01000002">
    <property type="protein sequence ID" value="PUE54106.1"/>
    <property type="molecule type" value="Genomic_DNA"/>
</dbReference>
<dbReference type="OrthoDB" id="8906767at2"/>
<organism evidence="1 2">
    <name type="scientific">Limnohabitans parvus II-B4</name>
    <dbReference type="NCBI Taxonomy" id="1293052"/>
    <lineage>
        <taxon>Bacteria</taxon>
        <taxon>Pseudomonadati</taxon>
        <taxon>Pseudomonadota</taxon>
        <taxon>Betaproteobacteria</taxon>
        <taxon>Burkholderiales</taxon>
        <taxon>Comamonadaceae</taxon>
        <taxon>Limnohabitans</taxon>
    </lineage>
</organism>
<accession>A0A315E863</accession>
<gene>
    <name evidence="1" type="ORF">B9Z37_05935</name>
</gene>
<name>A0A315E863_9BURK</name>